<dbReference type="Proteomes" id="UP000799291">
    <property type="component" value="Unassembled WGS sequence"/>
</dbReference>
<keyword evidence="3" id="KW-1185">Reference proteome</keyword>
<protein>
    <submittedName>
        <fullName evidence="2">Uncharacterized protein</fullName>
    </submittedName>
</protein>
<feature type="transmembrane region" description="Helical" evidence="1">
    <location>
        <begin position="47"/>
        <end position="68"/>
    </location>
</feature>
<evidence type="ECO:0000313" key="2">
    <source>
        <dbReference type="EMBL" id="KAF2688231.1"/>
    </source>
</evidence>
<name>A0A6G1JDC2_9PLEO</name>
<reference evidence="2" key="1">
    <citation type="journal article" date="2020" name="Stud. Mycol.">
        <title>101 Dothideomycetes genomes: a test case for predicting lifestyles and emergence of pathogens.</title>
        <authorList>
            <person name="Haridas S."/>
            <person name="Albert R."/>
            <person name="Binder M."/>
            <person name="Bloem J."/>
            <person name="Labutti K."/>
            <person name="Salamov A."/>
            <person name="Andreopoulos B."/>
            <person name="Baker S."/>
            <person name="Barry K."/>
            <person name="Bills G."/>
            <person name="Bluhm B."/>
            <person name="Cannon C."/>
            <person name="Castanera R."/>
            <person name="Culley D."/>
            <person name="Daum C."/>
            <person name="Ezra D."/>
            <person name="Gonzalez J."/>
            <person name="Henrissat B."/>
            <person name="Kuo A."/>
            <person name="Liang C."/>
            <person name="Lipzen A."/>
            <person name="Lutzoni F."/>
            <person name="Magnuson J."/>
            <person name="Mondo S."/>
            <person name="Nolan M."/>
            <person name="Ohm R."/>
            <person name="Pangilinan J."/>
            <person name="Park H.-J."/>
            <person name="Ramirez L."/>
            <person name="Alfaro M."/>
            <person name="Sun H."/>
            <person name="Tritt A."/>
            <person name="Yoshinaga Y."/>
            <person name="Zwiers L.-H."/>
            <person name="Turgeon B."/>
            <person name="Goodwin S."/>
            <person name="Spatafora J."/>
            <person name="Crous P."/>
            <person name="Grigoriev I."/>
        </authorList>
    </citation>
    <scope>NUCLEOTIDE SEQUENCE</scope>
    <source>
        <strain evidence="2">CBS 122367</strain>
    </source>
</reference>
<sequence>MTPSHLPGTGTFVRRSPPVCRCEVALTALLPCSSGMVHVIEISPFDIGALILERILLYLIVLLCRARLQIR</sequence>
<keyword evidence="1" id="KW-1133">Transmembrane helix</keyword>
<evidence type="ECO:0000313" key="3">
    <source>
        <dbReference type="Proteomes" id="UP000799291"/>
    </source>
</evidence>
<keyword evidence="1" id="KW-0472">Membrane</keyword>
<accession>A0A6G1JDC2</accession>
<dbReference type="AlphaFoldDB" id="A0A6G1JDC2"/>
<organism evidence="2 3">
    <name type="scientific">Lentithecium fluviatile CBS 122367</name>
    <dbReference type="NCBI Taxonomy" id="1168545"/>
    <lineage>
        <taxon>Eukaryota</taxon>
        <taxon>Fungi</taxon>
        <taxon>Dikarya</taxon>
        <taxon>Ascomycota</taxon>
        <taxon>Pezizomycotina</taxon>
        <taxon>Dothideomycetes</taxon>
        <taxon>Pleosporomycetidae</taxon>
        <taxon>Pleosporales</taxon>
        <taxon>Massarineae</taxon>
        <taxon>Lentitheciaceae</taxon>
        <taxon>Lentithecium</taxon>
    </lineage>
</organism>
<keyword evidence="1" id="KW-0812">Transmembrane</keyword>
<evidence type="ECO:0000256" key="1">
    <source>
        <dbReference type="SAM" id="Phobius"/>
    </source>
</evidence>
<dbReference type="EMBL" id="MU005574">
    <property type="protein sequence ID" value="KAF2688231.1"/>
    <property type="molecule type" value="Genomic_DNA"/>
</dbReference>
<gene>
    <name evidence="2" type="ORF">K458DRAFT_176856</name>
</gene>
<proteinExistence type="predicted"/>